<dbReference type="AlphaFoldDB" id="A0AA94XXJ1"/>
<protein>
    <submittedName>
        <fullName evidence="1">Uncharacterized protein</fullName>
    </submittedName>
</protein>
<organism evidence="1 2">
    <name type="scientific">Glutamicibacter halophytocola</name>
    <dbReference type="NCBI Taxonomy" id="1933880"/>
    <lineage>
        <taxon>Bacteria</taxon>
        <taxon>Bacillati</taxon>
        <taxon>Actinomycetota</taxon>
        <taxon>Actinomycetes</taxon>
        <taxon>Micrococcales</taxon>
        <taxon>Micrococcaceae</taxon>
        <taxon>Glutamicibacter</taxon>
    </lineage>
</organism>
<evidence type="ECO:0000313" key="2">
    <source>
        <dbReference type="Proteomes" id="UP001060018"/>
    </source>
</evidence>
<gene>
    <name evidence="1" type="ORF">NUH22_16180</name>
</gene>
<sequence length="52" mass="5625">MKRLGFSDDVVIWDLLIGYCPKGRRVIDLEINDAAVSAVMTLAMGWNQAGGG</sequence>
<proteinExistence type="predicted"/>
<dbReference type="RefSeq" id="WP_257745634.1">
    <property type="nucleotide sequence ID" value="NZ_CP102487.1"/>
</dbReference>
<accession>A0AA94XXJ1</accession>
<dbReference type="EMBL" id="CP102487">
    <property type="protein sequence ID" value="UUX58805.1"/>
    <property type="molecule type" value="Genomic_DNA"/>
</dbReference>
<dbReference type="Proteomes" id="UP001060018">
    <property type="component" value="Chromosome"/>
</dbReference>
<name>A0AA94XXJ1_9MICC</name>
<evidence type="ECO:0000313" key="1">
    <source>
        <dbReference type="EMBL" id="UUX58805.1"/>
    </source>
</evidence>
<reference evidence="1" key="1">
    <citation type="journal article" date="2022" name="Pest Manag. Sci.">
        <title>Glutamicibacter halophytocola-mediated host fitness of potato tuber moth on Solanaceae crops.</title>
        <authorList>
            <person name="Wang W."/>
            <person name="Xiao G."/>
            <person name="Du G."/>
            <person name="Chang L."/>
            <person name="Yang Y."/>
            <person name="Ye J."/>
            <person name="Chen B."/>
        </authorList>
    </citation>
    <scope>NUCLEOTIDE SEQUENCE</scope>
    <source>
        <strain evidence="1">S2</strain>
    </source>
</reference>